<gene>
    <name evidence="2" type="ORF">Cgig2_029101</name>
</gene>
<feature type="compositionally biased region" description="Basic and acidic residues" evidence="1">
    <location>
        <begin position="43"/>
        <end position="57"/>
    </location>
</feature>
<reference evidence="2" key="1">
    <citation type="submission" date="2022-04" db="EMBL/GenBank/DDBJ databases">
        <title>Carnegiea gigantea Genome sequencing and assembly v2.</title>
        <authorList>
            <person name="Copetti D."/>
            <person name="Sanderson M.J."/>
            <person name="Burquez A."/>
            <person name="Wojciechowski M.F."/>
        </authorList>
    </citation>
    <scope>NUCLEOTIDE SEQUENCE</scope>
    <source>
        <strain evidence="2">SGP5-SGP5p</strain>
        <tissue evidence="2">Aerial part</tissue>
    </source>
</reference>
<comment type="caution">
    <text evidence="2">The sequence shown here is derived from an EMBL/GenBank/DDBJ whole genome shotgun (WGS) entry which is preliminary data.</text>
</comment>
<proteinExistence type="predicted"/>
<evidence type="ECO:0000313" key="3">
    <source>
        <dbReference type="Proteomes" id="UP001153076"/>
    </source>
</evidence>
<keyword evidence="3" id="KW-1185">Reference proteome</keyword>
<name>A0A9Q1GPF0_9CARY</name>
<evidence type="ECO:0000313" key="2">
    <source>
        <dbReference type="EMBL" id="KAJ8422258.1"/>
    </source>
</evidence>
<feature type="compositionally biased region" description="Polar residues" evidence="1">
    <location>
        <begin position="128"/>
        <end position="139"/>
    </location>
</feature>
<evidence type="ECO:0000256" key="1">
    <source>
        <dbReference type="SAM" id="MobiDB-lite"/>
    </source>
</evidence>
<dbReference type="Proteomes" id="UP001153076">
    <property type="component" value="Unassembled WGS sequence"/>
</dbReference>
<dbReference type="EMBL" id="JAKOGI010002320">
    <property type="protein sequence ID" value="KAJ8422258.1"/>
    <property type="molecule type" value="Genomic_DNA"/>
</dbReference>
<accession>A0A9Q1GPF0</accession>
<organism evidence="2 3">
    <name type="scientific">Carnegiea gigantea</name>
    <dbReference type="NCBI Taxonomy" id="171969"/>
    <lineage>
        <taxon>Eukaryota</taxon>
        <taxon>Viridiplantae</taxon>
        <taxon>Streptophyta</taxon>
        <taxon>Embryophyta</taxon>
        <taxon>Tracheophyta</taxon>
        <taxon>Spermatophyta</taxon>
        <taxon>Magnoliopsida</taxon>
        <taxon>eudicotyledons</taxon>
        <taxon>Gunneridae</taxon>
        <taxon>Pentapetalae</taxon>
        <taxon>Caryophyllales</taxon>
        <taxon>Cactineae</taxon>
        <taxon>Cactaceae</taxon>
        <taxon>Cactoideae</taxon>
        <taxon>Echinocereeae</taxon>
        <taxon>Carnegiea</taxon>
    </lineage>
</organism>
<sequence length="169" mass="18683">MADAITRQVYEQVKRAMGVAGSTKPVNEGEPSHWSEGMSSLRPMERSREVARSNRSDRLPIRRQGGVRHGTYWRIWVSDDCGLSNYLYSLCNTIQADCLARGAGTDLMLESIVNSMSRAGIPRPNGPMSPSTRTNTCSPLPQDEECPMEVMATIAGGYGEKITWSVWKA</sequence>
<dbReference type="AlphaFoldDB" id="A0A9Q1GPF0"/>
<feature type="region of interest" description="Disordered" evidence="1">
    <location>
        <begin position="20"/>
        <end position="57"/>
    </location>
</feature>
<protein>
    <submittedName>
        <fullName evidence="2">Uncharacterized protein</fullName>
    </submittedName>
</protein>
<feature type="region of interest" description="Disordered" evidence="1">
    <location>
        <begin position="120"/>
        <end position="141"/>
    </location>
</feature>